<accession>A0ABS9UFT5</accession>
<dbReference type="Gene3D" id="3.40.710.10">
    <property type="entry name" value="DD-peptidase/beta-lactamase superfamily"/>
    <property type="match status" value="1"/>
</dbReference>
<dbReference type="InterPro" id="IPR050789">
    <property type="entry name" value="Diverse_Enzym_Activities"/>
</dbReference>
<proteinExistence type="predicted"/>
<dbReference type="InterPro" id="IPR001466">
    <property type="entry name" value="Beta-lactam-related"/>
</dbReference>
<dbReference type="Proteomes" id="UP001316087">
    <property type="component" value="Unassembled WGS sequence"/>
</dbReference>
<feature type="domain" description="Beta-lactamase-related" evidence="2">
    <location>
        <begin position="7"/>
        <end position="322"/>
    </location>
</feature>
<evidence type="ECO:0000313" key="3">
    <source>
        <dbReference type="EMBL" id="MCH7323207.1"/>
    </source>
</evidence>
<dbReference type="InterPro" id="IPR012338">
    <property type="entry name" value="Beta-lactam/transpept-like"/>
</dbReference>
<gene>
    <name evidence="3" type="ORF">LZ480_15120</name>
</gene>
<dbReference type="RefSeq" id="WP_241370377.1">
    <property type="nucleotide sequence ID" value="NZ_JAKZFC010000006.1"/>
</dbReference>
<keyword evidence="1" id="KW-0378">Hydrolase</keyword>
<dbReference type="PANTHER" id="PTHR43283:SF11">
    <property type="entry name" value="BETA-LACTAMASE-RELATED DOMAIN-CONTAINING PROTEIN"/>
    <property type="match status" value="1"/>
</dbReference>
<keyword evidence="4" id="KW-1185">Reference proteome</keyword>
<dbReference type="PANTHER" id="PTHR43283">
    <property type="entry name" value="BETA-LACTAMASE-RELATED"/>
    <property type="match status" value="1"/>
</dbReference>
<sequence length="345" mass="38996">MVYTRVEGFIENAVKKRYIPGAVLAIANREEMIYCKAFGTAHSEKQIAMTEDTLFDCASLTKVVATAASIFKLLEAGQLDLDDAISYYFPELAFFHAGVTVRHLLTHTSGFQSEIKFYREPVSYNEVVERIASISTRKPIDSAVIYSDVNYILLGIIIEKITNESLDRFANINIFKPLKMVQTLFNPKNIAKESVAATEYRDYLQDYQWGEVHDENALHFGGVSGHAGLFSTAPDLIRFAQAFMKGKTSIFTEKTKRLSKQSFSKKHDEQRGLGWQLYSQPSFSGQYLQDGFGHTGFTGTSIWVSDGQELAIVLLTNRVHFGRVCQIQRLRRIVHNLIALDHVNK</sequence>
<evidence type="ECO:0000256" key="1">
    <source>
        <dbReference type="ARBA" id="ARBA00022801"/>
    </source>
</evidence>
<reference evidence="3 4" key="1">
    <citation type="submission" date="2022-03" db="EMBL/GenBank/DDBJ databases">
        <authorList>
            <person name="Jo J.-H."/>
            <person name="Im W.-T."/>
        </authorList>
    </citation>
    <scope>NUCLEOTIDE SEQUENCE [LARGE SCALE GENOMIC DNA]</scope>
    <source>
        <strain evidence="3 4">MA9</strain>
    </source>
</reference>
<name>A0ABS9UFT5_9BACL</name>
<dbReference type="Pfam" id="PF00144">
    <property type="entry name" value="Beta-lactamase"/>
    <property type="match status" value="1"/>
</dbReference>
<organism evidence="3 4">
    <name type="scientific">Solibacillus palustris</name>
    <dbReference type="NCBI Taxonomy" id="2908203"/>
    <lineage>
        <taxon>Bacteria</taxon>
        <taxon>Bacillati</taxon>
        <taxon>Bacillota</taxon>
        <taxon>Bacilli</taxon>
        <taxon>Bacillales</taxon>
        <taxon>Caryophanaceae</taxon>
        <taxon>Solibacillus</taxon>
    </lineage>
</organism>
<dbReference type="SUPFAM" id="SSF56601">
    <property type="entry name" value="beta-lactamase/transpeptidase-like"/>
    <property type="match status" value="1"/>
</dbReference>
<dbReference type="EMBL" id="JAKZFC010000006">
    <property type="protein sequence ID" value="MCH7323207.1"/>
    <property type="molecule type" value="Genomic_DNA"/>
</dbReference>
<evidence type="ECO:0000313" key="4">
    <source>
        <dbReference type="Proteomes" id="UP001316087"/>
    </source>
</evidence>
<comment type="caution">
    <text evidence="3">The sequence shown here is derived from an EMBL/GenBank/DDBJ whole genome shotgun (WGS) entry which is preliminary data.</text>
</comment>
<protein>
    <submittedName>
        <fullName evidence="3">Beta-lactamase family protein</fullName>
    </submittedName>
</protein>
<evidence type="ECO:0000259" key="2">
    <source>
        <dbReference type="Pfam" id="PF00144"/>
    </source>
</evidence>